<organism evidence="1 2">
    <name type="scientific">Naja naja</name>
    <name type="common">Indian cobra</name>
    <dbReference type="NCBI Taxonomy" id="35670"/>
    <lineage>
        <taxon>Eukaryota</taxon>
        <taxon>Metazoa</taxon>
        <taxon>Chordata</taxon>
        <taxon>Craniata</taxon>
        <taxon>Vertebrata</taxon>
        <taxon>Euteleostomi</taxon>
        <taxon>Lepidosauria</taxon>
        <taxon>Squamata</taxon>
        <taxon>Bifurcata</taxon>
        <taxon>Unidentata</taxon>
        <taxon>Episquamata</taxon>
        <taxon>Toxicofera</taxon>
        <taxon>Serpentes</taxon>
        <taxon>Colubroidea</taxon>
        <taxon>Elapidae</taxon>
        <taxon>Elapinae</taxon>
        <taxon>Naja</taxon>
    </lineage>
</organism>
<dbReference type="AlphaFoldDB" id="A0A8C6V492"/>
<protein>
    <submittedName>
        <fullName evidence="1">Uncharacterized protein</fullName>
    </submittedName>
</protein>
<dbReference type="Proteomes" id="UP000694559">
    <property type="component" value="Unplaced"/>
</dbReference>
<reference evidence="1" key="2">
    <citation type="submission" date="2025-09" db="UniProtKB">
        <authorList>
            <consortium name="Ensembl"/>
        </authorList>
    </citation>
    <scope>IDENTIFICATION</scope>
</reference>
<reference evidence="1" key="1">
    <citation type="submission" date="2025-08" db="UniProtKB">
        <authorList>
            <consortium name="Ensembl"/>
        </authorList>
    </citation>
    <scope>IDENTIFICATION</scope>
</reference>
<evidence type="ECO:0000313" key="2">
    <source>
        <dbReference type="Proteomes" id="UP000694559"/>
    </source>
</evidence>
<accession>A0A8C6V492</accession>
<proteinExistence type="predicted"/>
<evidence type="ECO:0000313" key="1">
    <source>
        <dbReference type="Ensembl" id="ENSNNAP00000000335.1"/>
    </source>
</evidence>
<keyword evidence="2" id="KW-1185">Reference proteome</keyword>
<name>A0A8C6V492_NAJNA</name>
<sequence>IFLRQGSKRKQKLCSVKVNDLSLQLEGTALRNGPGIKKMGKSHLGHWIQLSVLPPVIPSRCRVPCP</sequence>
<dbReference type="Ensembl" id="ENSNNAT00000000350.1">
    <property type="protein sequence ID" value="ENSNNAP00000000335.1"/>
    <property type="gene ID" value="ENSNNAG00000000227.1"/>
</dbReference>